<evidence type="ECO:0000313" key="1">
    <source>
        <dbReference type="EMBL" id="CAG8698849.1"/>
    </source>
</evidence>
<reference evidence="1" key="1">
    <citation type="submission" date="2021-06" db="EMBL/GenBank/DDBJ databases">
        <authorList>
            <person name="Kallberg Y."/>
            <person name="Tangrot J."/>
            <person name="Rosling A."/>
        </authorList>
    </citation>
    <scope>NUCLEOTIDE SEQUENCE</scope>
    <source>
        <strain evidence="1">AU212A</strain>
    </source>
</reference>
<feature type="non-terminal residue" evidence="1">
    <location>
        <position position="1"/>
    </location>
</feature>
<gene>
    <name evidence="1" type="ORF">SCALOS_LOCUS10421</name>
</gene>
<protein>
    <submittedName>
        <fullName evidence="1">5768_t:CDS:1</fullName>
    </submittedName>
</protein>
<name>A0ACA9P9X1_9GLOM</name>
<sequence>WKEETDRIRKRLLKEGKPLPPILMQSNDNAEEMGDDIDPGIKAFLELEKKLASQG</sequence>
<organism evidence="1 2">
    <name type="scientific">Scutellospora calospora</name>
    <dbReference type="NCBI Taxonomy" id="85575"/>
    <lineage>
        <taxon>Eukaryota</taxon>
        <taxon>Fungi</taxon>
        <taxon>Fungi incertae sedis</taxon>
        <taxon>Mucoromycota</taxon>
        <taxon>Glomeromycotina</taxon>
        <taxon>Glomeromycetes</taxon>
        <taxon>Diversisporales</taxon>
        <taxon>Gigasporaceae</taxon>
        <taxon>Scutellospora</taxon>
    </lineage>
</organism>
<dbReference type="EMBL" id="CAJVPM010038696">
    <property type="protein sequence ID" value="CAG8698849.1"/>
    <property type="molecule type" value="Genomic_DNA"/>
</dbReference>
<evidence type="ECO:0000313" key="2">
    <source>
        <dbReference type="Proteomes" id="UP000789860"/>
    </source>
</evidence>
<keyword evidence="2" id="KW-1185">Reference proteome</keyword>
<comment type="caution">
    <text evidence="1">The sequence shown here is derived from an EMBL/GenBank/DDBJ whole genome shotgun (WGS) entry which is preliminary data.</text>
</comment>
<dbReference type="Proteomes" id="UP000789860">
    <property type="component" value="Unassembled WGS sequence"/>
</dbReference>
<accession>A0ACA9P9X1</accession>
<proteinExistence type="predicted"/>